<organism evidence="2">
    <name type="scientific">Caldithrix abyssi</name>
    <dbReference type="NCBI Taxonomy" id="187145"/>
    <lineage>
        <taxon>Bacteria</taxon>
        <taxon>Pseudomonadati</taxon>
        <taxon>Calditrichota</taxon>
        <taxon>Calditrichia</taxon>
        <taxon>Calditrichales</taxon>
        <taxon>Calditrichaceae</taxon>
        <taxon>Caldithrix</taxon>
    </lineage>
</organism>
<reference evidence="2" key="1">
    <citation type="journal article" date="2020" name="mSystems">
        <title>Genome- and Community-Level Interaction Insights into Carbon Utilization and Element Cycling Functions of Hydrothermarchaeota in Hydrothermal Sediment.</title>
        <authorList>
            <person name="Zhou Z."/>
            <person name="Liu Y."/>
            <person name="Xu W."/>
            <person name="Pan J."/>
            <person name="Luo Z.H."/>
            <person name="Li M."/>
        </authorList>
    </citation>
    <scope>NUCLEOTIDE SEQUENCE [LARGE SCALE GENOMIC DNA]</scope>
    <source>
        <strain evidence="2">HyVt-527</strain>
    </source>
</reference>
<keyword evidence="1" id="KW-1133">Transmembrane helix</keyword>
<feature type="transmembrane region" description="Helical" evidence="1">
    <location>
        <begin position="117"/>
        <end position="137"/>
    </location>
</feature>
<feature type="transmembrane region" description="Helical" evidence="1">
    <location>
        <begin position="7"/>
        <end position="25"/>
    </location>
</feature>
<feature type="transmembrane region" description="Helical" evidence="1">
    <location>
        <begin position="31"/>
        <end position="50"/>
    </location>
</feature>
<evidence type="ECO:0000313" key="2">
    <source>
        <dbReference type="EMBL" id="HHJ53025.1"/>
    </source>
</evidence>
<protein>
    <submittedName>
        <fullName evidence="2">Uncharacterized protein</fullName>
    </submittedName>
</protein>
<keyword evidence="1" id="KW-0472">Membrane</keyword>
<feature type="transmembrane region" description="Helical" evidence="1">
    <location>
        <begin position="79"/>
        <end position="97"/>
    </location>
</feature>
<dbReference type="EMBL" id="DROD01000489">
    <property type="protein sequence ID" value="HHJ53025.1"/>
    <property type="molecule type" value="Genomic_DNA"/>
</dbReference>
<comment type="caution">
    <text evidence="2">The sequence shown here is derived from an EMBL/GenBank/DDBJ whole genome shotgun (WGS) entry which is preliminary data.</text>
</comment>
<dbReference type="AlphaFoldDB" id="A0A7V5UF65"/>
<name>A0A7V5UF65_CALAY</name>
<evidence type="ECO:0000256" key="1">
    <source>
        <dbReference type="SAM" id="Phobius"/>
    </source>
</evidence>
<proteinExistence type="predicted"/>
<keyword evidence="1" id="KW-0812">Transmembrane</keyword>
<sequence length="148" mass="16775">MKLNPRKLMALSLTGFLSSLIVHFLTLTNLYLVSNYVILLLTIGILIVWLQSSENIKWIGGEDAEANPWTKTFNLCPEWLKYATIFLIVYGIMNFIVSADFKPQKGLFDFSVSRQKVRGISGIWMAFYSFGLVAAYARNKLEGAHSDE</sequence>
<accession>A0A7V5UF65</accession>
<gene>
    <name evidence="2" type="ORF">ENJ89_07500</name>
</gene>
<dbReference type="Proteomes" id="UP000886124">
    <property type="component" value="Unassembled WGS sequence"/>
</dbReference>